<protein>
    <submittedName>
        <fullName evidence="2">Uncharacterized protein</fullName>
    </submittedName>
</protein>
<evidence type="ECO:0000313" key="3">
    <source>
        <dbReference type="Proteomes" id="UP001163046"/>
    </source>
</evidence>
<reference evidence="2" key="1">
    <citation type="submission" date="2023-01" db="EMBL/GenBank/DDBJ databases">
        <title>Genome assembly of the deep-sea coral Lophelia pertusa.</title>
        <authorList>
            <person name="Herrera S."/>
            <person name="Cordes E."/>
        </authorList>
    </citation>
    <scope>NUCLEOTIDE SEQUENCE</scope>
    <source>
        <strain evidence="2">USNM1676648</strain>
        <tissue evidence="2">Polyp</tissue>
    </source>
</reference>
<comment type="caution">
    <text evidence="2">The sequence shown here is derived from an EMBL/GenBank/DDBJ whole genome shotgun (WGS) entry which is preliminary data.</text>
</comment>
<feature type="region of interest" description="Disordered" evidence="1">
    <location>
        <begin position="50"/>
        <end position="69"/>
    </location>
</feature>
<evidence type="ECO:0000313" key="2">
    <source>
        <dbReference type="EMBL" id="KAJ7377482.1"/>
    </source>
</evidence>
<proteinExistence type="predicted"/>
<accession>A0A9W9Z9H0</accession>
<dbReference type="Proteomes" id="UP001163046">
    <property type="component" value="Unassembled WGS sequence"/>
</dbReference>
<gene>
    <name evidence="2" type="ORF">OS493_028926</name>
</gene>
<keyword evidence="3" id="KW-1185">Reference proteome</keyword>
<evidence type="ECO:0000256" key="1">
    <source>
        <dbReference type="SAM" id="MobiDB-lite"/>
    </source>
</evidence>
<dbReference type="EMBL" id="MU826378">
    <property type="protein sequence ID" value="KAJ7377482.1"/>
    <property type="molecule type" value="Genomic_DNA"/>
</dbReference>
<name>A0A9W9Z9H0_9CNID</name>
<sequence length="169" mass="19368">MERYDDGEVNFGLLIDLEGGRTSLRDIPDLFAEPEDERFSALSAPISPTTYRQLPQQQEKPRVRPSAYNGSTPWEDYKAQFELLAELNGWGWQTKAAYLAAYLLGDLDKTQRTSYTDLVAALDSRFGISNRMEMFRVSLRSRTRKPAETLPELVQAIRRLTRQAYIQAT</sequence>
<dbReference type="PANTHER" id="PTHR45823:SF1">
    <property type="entry name" value="T-SNARE COILED-COIL HOMOLOGY DOMAIN-CONTAINING PROTEIN"/>
    <property type="match status" value="1"/>
</dbReference>
<dbReference type="PANTHER" id="PTHR45823">
    <property type="entry name" value="T-SNARE COILED-COIL HOMOLOGY DOMAIN-CONTAINING PROTEIN"/>
    <property type="match status" value="1"/>
</dbReference>
<dbReference type="AlphaFoldDB" id="A0A9W9Z9H0"/>
<dbReference type="OrthoDB" id="6759373at2759"/>
<organism evidence="2 3">
    <name type="scientific">Desmophyllum pertusum</name>
    <dbReference type="NCBI Taxonomy" id="174260"/>
    <lineage>
        <taxon>Eukaryota</taxon>
        <taxon>Metazoa</taxon>
        <taxon>Cnidaria</taxon>
        <taxon>Anthozoa</taxon>
        <taxon>Hexacorallia</taxon>
        <taxon>Scleractinia</taxon>
        <taxon>Caryophylliina</taxon>
        <taxon>Caryophylliidae</taxon>
        <taxon>Desmophyllum</taxon>
    </lineage>
</organism>